<proteinExistence type="predicted"/>
<dbReference type="AlphaFoldDB" id="A0A8C2NJ29"/>
<dbReference type="Gene3D" id="1.10.472.10">
    <property type="entry name" value="Cyclin-like"/>
    <property type="match status" value="2"/>
</dbReference>
<gene>
    <name evidence="1" type="primary">CCNG1</name>
</gene>
<evidence type="ECO:0000313" key="1">
    <source>
        <dbReference type="Ensembl" id="ENSCHIP00010005040.1"/>
    </source>
</evidence>
<organism evidence="1">
    <name type="scientific">Capra hircus</name>
    <name type="common">Goat</name>
    <dbReference type="NCBI Taxonomy" id="9925"/>
    <lineage>
        <taxon>Eukaryota</taxon>
        <taxon>Metazoa</taxon>
        <taxon>Chordata</taxon>
        <taxon>Craniata</taxon>
        <taxon>Vertebrata</taxon>
        <taxon>Euteleostomi</taxon>
        <taxon>Mammalia</taxon>
        <taxon>Eutheria</taxon>
        <taxon>Laurasiatheria</taxon>
        <taxon>Artiodactyla</taxon>
        <taxon>Ruminantia</taxon>
        <taxon>Pecora</taxon>
        <taxon>Bovidae</taxon>
        <taxon>Caprinae</taxon>
        <taxon>Capra</taxon>
    </lineage>
</organism>
<name>A0A8C2NJ29_CAPHI</name>
<sequence>MRMEKIVLEKVCWKVKATTAFQFLQLYYSLLQENVPHERSSLNFERLEAQLKACYCRIIFSKAKPSVLALSIIALEIQAQKYIELTEGVERLQKHSKDDYSNKKLLKPFSTILSCGFHNIITDLSCEASKHHN</sequence>
<accession>A0A8C2NJ29</accession>
<dbReference type="Ensembl" id="ENSCHIT00010006992.1">
    <property type="protein sequence ID" value="ENSCHIP00010005040.1"/>
    <property type="gene ID" value="ENSCHIG00010003581.1"/>
</dbReference>
<protein>
    <submittedName>
        <fullName evidence="1">Cyclin G1</fullName>
    </submittedName>
</protein>
<reference evidence="1" key="2">
    <citation type="submission" date="2025-08" db="UniProtKB">
        <authorList>
            <consortium name="Ensembl"/>
        </authorList>
    </citation>
    <scope>IDENTIFICATION</scope>
</reference>
<reference evidence="1" key="1">
    <citation type="submission" date="2019-03" db="EMBL/GenBank/DDBJ databases">
        <title>Genome sequencing and reference-guided assembly of Black Bengal Goat (Capra hircus).</title>
        <authorList>
            <person name="Siddiki A.Z."/>
            <person name="Baten A."/>
            <person name="Billah M."/>
            <person name="Alam M.A.U."/>
            <person name="Shawrob K.S.M."/>
            <person name="Saha S."/>
            <person name="Chowdhury M."/>
            <person name="Rahman A.H."/>
            <person name="Stear M."/>
            <person name="Miah G."/>
            <person name="Das G.B."/>
            <person name="Hossain M.M."/>
            <person name="Kumkum M."/>
            <person name="Islam M.S."/>
            <person name="Mollah A.M."/>
            <person name="Ahsan A."/>
            <person name="Tusar F."/>
            <person name="Khan M.K.I."/>
        </authorList>
    </citation>
    <scope>NUCLEOTIDE SEQUENCE [LARGE SCALE GENOMIC DNA]</scope>
</reference>